<keyword evidence="2" id="KW-1133">Transmembrane helix</keyword>
<dbReference type="Proteomes" id="UP001286456">
    <property type="component" value="Unassembled WGS sequence"/>
</dbReference>
<evidence type="ECO:0000256" key="1">
    <source>
        <dbReference type="ARBA" id="ARBA00022660"/>
    </source>
</evidence>
<feature type="transmembrane region" description="Helical" evidence="2">
    <location>
        <begin position="177"/>
        <end position="198"/>
    </location>
</feature>
<proteinExistence type="predicted"/>
<dbReference type="AlphaFoldDB" id="A0AAE0MD19"/>
<gene>
    <name evidence="3" type="ORF">B0T19DRAFT_172482</name>
</gene>
<sequence length="210" mass="22905">MVAFVRCRTAATRPKMGLPIGLAGRNGKLGPAVACFPAFVVALSKGRPGQSVCRGPCMPCHAGGGGGGGGAGRVAAWVWVTTTHTHDHHQQLVLESRARDDISCGLLSSVFPLLFFSLQQALNHQKPVLCVPPPPFFFPFSPFRRAVLYRLNFPPHQIIPKNQHCSLPVLLLSPPKFFTITTFCTIYLVFTCSTLSNAPRQLRLNSRIFL</sequence>
<dbReference type="GO" id="GO:0009055">
    <property type="term" value="F:electron transfer activity"/>
    <property type="evidence" value="ECO:0007669"/>
    <property type="project" value="InterPro"/>
</dbReference>
<keyword evidence="4" id="KW-1185">Reference proteome</keyword>
<reference evidence="3" key="2">
    <citation type="submission" date="2023-06" db="EMBL/GenBank/DDBJ databases">
        <authorList>
            <consortium name="Lawrence Berkeley National Laboratory"/>
            <person name="Haridas S."/>
            <person name="Hensen N."/>
            <person name="Bonometti L."/>
            <person name="Westerberg I."/>
            <person name="Brannstrom I.O."/>
            <person name="Guillou S."/>
            <person name="Cros-Aarteil S."/>
            <person name="Calhoun S."/>
            <person name="Kuo A."/>
            <person name="Mondo S."/>
            <person name="Pangilinan J."/>
            <person name="Riley R."/>
            <person name="Labutti K."/>
            <person name="Andreopoulos B."/>
            <person name="Lipzen A."/>
            <person name="Chen C."/>
            <person name="Yanf M."/>
            <person name="Daum C."/>
            <person name="Ng V."/>
            <person name="Clum A."/>
            <person name="Steindorff A."/>
            <person name="Ohm R."/>
            <person name="Martin F."/>
            <person name="Silar P."/>
            <person name="Natvig D."/>
            <person name="Lalanne C."/>
            <person name="Gautier V."/>
            <person name="Ament-Velasquez S.L."/>
            <person name="Kruys A."/>
            <person name="Hutchinson M.I."/>
            <person name="Powell A.J."/>
            <person name="Barry K."/>
            <person name="Miller A.N."/>
            <person name="Grigoriev I.V."/>
            <person name="Debuchy R."/>
            <person name="Gladieux P."/>
            <person name="Thoren M.H."/>
            <person name="Johannesson H."/>
        </authorList>
    </citation>
    <scope>NUCLEOTIDE SEQUENCE</scope>
    <source>
        <strain evidence="3">SMH4131-1</strain>
    </source>
</reference>
<keyword evidence="1" id="KW-0249">Electron transport</keyword>
<name>A0AAE0MD19_9PEZI</name>
<organism evidence="3 4">
    <name type="scientific">Cercophora scortea</name>
    <dbReference type="NCBI Taxonomy" id="314031"/>
    <lineage>
        <taxon>Eukaryota</taxon>
        <taxon>Fungi</taxon>
        <taxon>Dikarya</taxon>
        <taxon>Ascomycota</taxon>
        <taxon>Pezizomycotina</taxon>
        <taxon>Sordariomycetes</taxon>
        <taxon>Sordariomycetidae</taxon>
        <taxon>Sordariales</taxon>
        <taxon>Lasiosphaeriaceae</taxon>
        <taxon>Cercophora</taxon>
    </lineage>
</organism>
<evidence type="ECO:0000313" key="4">
    <source>
        <dbReference type="Proteomes" id="UP001286456"/>
    </source>
</evidence>
<keyword evidence="1" id="KW-0679">Respiratory chain</keyword>
<keyword evidence="1" id="KW-0813">Transport</keyword>
<comment type="caution">
    <text evidence="3">The sequence shown here is derived from an EMBL/GenBank/DDBJ whole genome shotgun (WGS) entry which is preliminary data.</text>
</comment>
<dbReference type="EMBL" id="JAUEPO010000003">
    <property type="protein sequence ID" value="KAK3327740.1"/>
    <property type="molecule type" value="Genomic_DNA"/>
</dbReference>
<accession>A0AAE0MD19</accession>
<dbReference type="InterPro" id="IPR036909">
    <property type="entry name" value="Cyt_c-like_dom_sf"/>
</dbReference>
<keyword evidence="2" id="KW-0812">Transmembrane</keyword>
<reference evidence="3" key="1">
    <citation type="journal article" date="2023" name="Mol. Phylogenet. Evol.">
        <title>Genome-scale phylogeny and comparative genomics of the fungal order Sordariales.</title>
        <authorList>
            <person name="Hensen N."/>
            <person name="Bonometti L."/>
            <person name="Westerberg I."/>
            <person name="Brannstrom I.O."/>
            <person name="Guillou S."/>
            <person name="Cros-Aarteil S."/>
            <person name="Calhoun S."/>
            <person name="Haridas S."/>
            <person name="Kuo A."/>
            <person name="Mondo S."/>
            <person name="Pangilinan J."/>
            <person name="Riley R."/>
            <person name="LaButti K."/>
            <person name="Andreopoulos B."/>
            <person name="Lipzen A."/>
            <person name="Chen C."/>
            <person name="Yan M."/>
            <person name="Daum C."/>
            <person name="Ng V."/>
            <person name="Clum A."/>
            <person name="Steindorff A."/>
            <person name="Ohm R.A."/>
            <person name="Martin F."/>
            <person name="Silar P."/>
            <person name="Natvig D.O."/>
            <person name="Lalanne C."/>
            <person name="Gautier V."/>
            <person name="Ament-Velasquez S.L."/>
            <person name="Kruys A."/>
            <person name="Hutchinson M.I."/>
            <person name="Powell A.J."/>
            <person name="Barry K."/>
            <person name="Miller A.N."/>
            <person name="Grigoriev I.V."/>
            <person name="Debuchy R."/>
            <person name="Gladieux P."/>
            <person name="Hiltunen Thoren M."/>
            <person name="Johannesson H."/>
        </authorList>
    </citation>
    <scope>NUCLEOTIDE SEQUENCE</scope>
    <source>
        <strain evidence="3">SMH4131-1</strain>
    </source>
</reference>
<keyword evidence="2" id="KW-0472">Membrane</keyword>
<evidence type="ECO:0000313" key="3">
    <source>
        <dbReference type="EMBL" id="KAK3327740.1"/>
    </source>
</evidence>
<evidence type="ECO:0000256" key="2">
    <source>
        <dbReference type="SAM" id="Phobius"/>
    </source>
</evidence>
<dbReference type="GO" id="GO:0020037">
    <property type="term" value="F:heme binding"/>
    <property type="evidence" value="ECO:0007669"/>
    <property type="project" value="InterPro"/>
</dbReference>
<protein>
    <submittedName>
        <fullName evidence="3">Uncharacterized protein</fullName>
    </submittedName>
</protein>
<dbReference type="SUPFAM" id="SSF46626">
    <property type="entry name" value="Cytochrome c"/>
    <property type="match status" value="1"/>
</dbReference>